<feature type="transmembrane region" description="Helical" evidence="8">
    <location>
        <begin position="434"/>
        <end position="456"/>
    </location>
</feature>
<dbReference type="STRING" id="765440.A0A0C3G4Q2"/>
<dbReference type="GO" id="GO:0012505">
    <property type="term" value="C:endomembrane system"/>
    <property type="evidence" value="ECO:0007669"/>
    <property type="project" value="UniProtKB-SubCell"/>
</dbReference>
<evidence type="ECO:0000256" key="4">
    <source>
        <dbReference type="ARBA" id="ARBA00022692"/>
    </source>
</evidence>
<dbReference type="PANTHER" id="PTHR23514:SF3">
    <property type="entry name" value="BYPASS OF STOP CODON PROTEIN 6"/>
    <property type="match status" value="1"/>
</dbReference>
<dbReference type="EMBL" id="KN832981">
    <property type="protein sequence ID" value="KIM86804.1"/>
    <property type="molecule type" value="Genomic_DNA"/>
</dbReference>
<dbReference type="Proteomes" id="UP000054166">
    <property type="component" value="Unassembled WGS sequence"/>
</dbReference>
<evidence type="ECO:0000256" key="8">
    <source>
        <dbReference type="SAM" id="Phobius"/>
    </source>
</evidence>
<evidence type="ECO:0000256" key="5">
    <source>
        <dbReference type="ARBA" id="ARBA00022989"/>
    </source>
</evidence>
<evidence type="ECO:0000256" key="1">
    <source>
        <dbReference type="ARBA" id="ARBA00004127"/>
    </source>
</evidence>
<dbReference type="GO" id="GO:0022857">
    <property type="term" value="F:transmembrane transporter activity"/>
    <property type="evidence" value="ECO:0007669"/>
    <property type="project" value="InterPro"/>
</dbReference>
<gene>
    <name evidence="10" type="ORF">PILCRDRAFT_64900</name>
</gene>
<feature type="transmembrane region" description="Helical" evidence="8">
    <location>
        <begin position="380"/>
        <end position="398"/>
    </location>
</feature>
<name>A0A0C3G4Q2_PILCF</name>
<evidence type="ECO:0000313" key="11">
    <source>
        <dbReference type="Proteomes" id="UP000054166"/>
    </source>
</evidence>
<dbReference type="HOGENOM" id="CLU_021993_6_0_1"/>
<evidence type="ECO:0000256" key="3">
    <source>
        <dbReference type="ARBA" id="ARBA00022448"/>
    </source>
</evidence>
<reference evidence="11" key="2">
    <citation type="submission" date="2015-01" db="EMBL/GenBank/DDBJ databases">
        <title>Evolutionary Origins and Diversification of the Mycorrhizal Mutualists.</title>
        <authorList>
            <consortium name="DOE Joint Genome Institute"/>
            <consortium name="Mycorrhizal Genomics Consortium"/>
            <person name="Kohler A."/>
            <person name="Kuo A."/>
            <person name="Nagy L.G."/>
            <person name="Floudas D."/>
            <person name="Copeland A."/>
            <person name="Barry K.W."/>
            <person name="Cichocki N."/>
            <person name="Veneault-Fourrey C."/>
            <person name="LaButti K."/>
            <person name="Lindquist E.A."/>
            <person name="Lipzen A."/>
            <person name="Lundell T."/>
            <person name="Morin E."/>
            <person name="Murat C."/>
            <person name="Riley R."/>
            <person name="Ohm R."/>
            <person name="Sun H."/>
            <person name="Tunlid A."/>
            <person name="Henrissat B."/>
            <person name="Grigoriev I.V."/>
            <person name="Hibbett D.S."/>
            <person name="Martin F."/>
        </authorList>
    </citation>
    <scope>NUCLEOTIDE SEQUENCE [LARGE SCALE GENOMIC DNA]</scope>
    <source>
        <strain evidence="11">F 1598</strain>
    </source>
</reference>
<dbReference type="GO" id="GO:0016020">
    <property type="term" value="C:membrane"/>
    <property type="evidence" value="ECO:0007669"/>
    <property type="project" value="TreeGrafter"/>
</dbReference>
<organism evidence="10 11">
    <name type="scientific">Piloderma croceum (strain F 1598)</name>
    <dbReference type="NCBI Taxonomy" id="765440"/>
    <lineage>
        <taxon>Eukaryota</taxon>
        <taxon>Fungi</taxon>
        <taxon>Dikarya</taxon>
        <taxon>Basidiomycota</taxon>
        <taxon>Agaricomycotina</taxon>
        <taxon>Agaricomycetes</taxon>
        <taxon>Agaricomycetidae</taxon>
        <taxon>Atheliales</taxon>
        <taxon>Atheliaceae</taxon>
        <taxon>Piloderma</taxon>
    </lineage>
</organism>
<keyword evidence="6 8" id="KW-0472">Membrane</keyword>
<feature type="transmembrane region" description="Helical" evidence="8">
    <location>
        <begin position="349"/>
        <end position="368"/>
    </location>
</feature>
<dbReference type="InterPro" id="IPR020846">
    <property type="entry name" value="MFS_dom"/>
</dbReference>
<dbReference type="FunFam" id="1.20.1250.20:FF:000286">
    <property type="entry name" value="MFS efflux transporter"/>
    <property type="match status" value="1"/>
</dbReference>
<dbReference type="InterPro" id="IPR051788">
    <property type="entry name" value="MFS_Transporter"/>
</dbReference>
<keyword evidence="5 8" id="KW-1133">Transmembrane helix</keyword>
<evidence type="ECO:0000259" key="9">
    <source>
        <dbReference type="PROSITE" id="PS50850"/>
    </source>
</evidence>
<feature type="transmembrane region" description="Helical" evidence="8">
    <location>
        <begin position="257"/>
        <end position="279"/>
    </location>
</feature>
<evidence type="ECO:0000256" key="2">
    <source>
        <dbReference type="ARBA" id="ARBA00008335"/>
    </source>
</evidence>
<feature type="region of interest" description="Disordered" evidence="7">
    <location>
        <begin position="26"/>
        <end position="75"/>
    </location>
</feature>
<feature type="transmembrane region" description="Helical" evidence="8">
    <location>
        <begin position="468"/>
        <end position="487"/>
    </location>
</feature>
<proteinExistence type="inferred from homology"/>
<dbReference type="PANTHER" id="PTHR23514">
    <property type="entry name" value="BYPASS OF STOP CODON PROTEIN 6"/>
    <property type="match status" value="1"/>
</dbReference>
<feature type="transmembrane region" description="Helical" evidence="8">
    <location>
        <begin position="231"/>
        <end position="251"/>
    </location>
</feature>
<dbReference type="AlphaFoldDB" id="A0A0C3G4Q2"/>
<dbReference type="OrthoDB" id="413079at2759"/>
<dbReference type="Gene3D" id="1.20.1250.20">
    <property type="entry name" value="MFS general substrate transporter like domains"/>
    <property type="match status" value="2"/>
</dbReference>
<feature type="compositionally biased region" description="Polar residues" evidence="7">
    <location>
        <begin position="51"/>
        <end position="65"/>
    </location>
</feature>
<protein>
    <recommendedName>
        <fullName evidence="9">Major facilitator superfamily (MFS) profile domain-containing protein</fullName>
    </recommendedName>
</protein>
<keyword evidence="3" id="KW-0813">Transport</keyword>
<evidence type="ECO:0000313" key="10">
    <source>
        <dbReference type="EMBL" id="KIM86804.1"/>
    </source>
</evidence>
<comment type="subcellular location">
    <subcellularLocation>
        <location evidence="1">Endomembrane system</location>
        <topology evidence="1">Multi-pass membrane protein</topology>
    </subcellularLocation>
</comment>
<evidence type="ECO:0000256" key="7">
    <source>
        <dbReference type="SAM" id="MobiDB-lite"/>
    </source>
</evidence>
<dbReference type="PROSITE" id="PS50850">
    <property type="entry name" value="MFS"/>
    <property type="match status" value="1"/>
</dbReference>
<feature type="transmembrane region" description="Helical" evidence="8">
    <location>
        <begin position="171"/>
        <end position="188"/>
    </location>
</feature>
<dbReference type="SUPFAM" id="SSF103473">
    <property type="entry name" value="MFS general substrate transporter"/>
    <property type="match status" value="1"/>
</dbReference>
<feature type="domain" description="Major facilitator superfamily (MFS) profile" evidence="9">
    <location>
        <begin position="102"/>
        <end position="491"/>
    </location>
</feature>
<keyword evidence="4 8" id="KW-0812">Transmembrane</keyword>
<accession>A0A0C3G4Q2</accession>
<feature type="transmembrane region" description="Helical" evidence="8">
    <location>
        <begin position="135"/>
        <end position="159"/>
    </location>
</feature>
<dbReference type="InParanoid" id="A0A0C3G4Q2"/>
<keyword evidence="11" id="KW-1185">Reference proteome</keyword>
<evidence type="ECO:0000256" key="6">
    <source>
        <dbReference type="ARBA" id="ARBA00023136"/>
    </source>
</evidence>
<dbReference type="Pfam" id="PF07690">
    <property type="entry name" value="MFS_1"/>
    <property type="match status" value="1"/>
</dbReference>
<comment type="similarity">
    <text evidence="2">Belongs to the major facilitator superfamily.</text>
</comment>
<reference evidence="10 11" key="1">
    <citation type="submission" date="2014-04" db="EMBL/GenBank/DDBJ databases">
        <authorList>
            <consortium name="DOE Joint Genome Institute"/>
            <person name="Kuo A."/>
            <person name="Tarkka M."/>
            <person name="Buscot F."/>
            <person name="Kohler A."/>
            <person name="Nagy L.G."/>
            <person name="Floudas D."/>
            <person name="Copeland A."/>
            <person name="Barry K.W."/>
            <person name="Cichocki N."/>
            <person name="Veneault-Fourrey C."/>
            <person name="LaButti K."/>
            <person name="Lindquist E.A."/>
            <person name="Lipzen A."/>
            <person name="Lundell T."/>
            <person name="Morin E."/>
            <person name="Murat C."/>
            <person name="Sun H."/>
            <person name="Tunlid A."/>
            <person name="Henrissat B."/>
            <person name="Grigoriev I.V."/>
            <person name="Hibbett D.S."/>
            <person name="Martin F."/>
            <person name="Nordberg H.P."/>
            <person name="Cantor M.N."/>
            <person name="Hua S.X."/>
        </authorList>
    </citation>
    <scope>NUCLEOTIDE SEQUENCE [LARGE SCALE GENOMIC DNA]</scope>
    <source>
        <strain evidence="10 11">F 1598</strain>
    </source>
</reference>
<sequence length="495" mass="53687">MSTGENSGGDFSRQYRSELTTLSDADESGLSASLGHPPFKPARGVSPPDTPVSSILKQSGTSAELQSHERIDTYPPPLPIVSPIADITELQTKEFCRRSRIHFAALCWCIFLEGWNDGSPGPLLPALQKAYNVGFAVVSLFFVLSCVGFVGGAFMSVWLNDRFGFGKVIECFLHLIWAICQAITYAIQSPAPPFPVMILANLLAGFGMALQNAQANGFVSSLKEHASTKLGFLHASYGLGAFAAPLVATQFSHSRRWSFFYLISLGIAITNVTALITVFRFKTQDEVYAESGQEAGEVGTARGNKYRQILSLKTVHTLAFFLLVYVGTEVTIGGWIVTFIIRERGGGNSAGYISSGFFGGMTLGRVALMWFNRKIGVRNVIFLYAILAIGLEITVWVVPSMIENAVAVAIIGLFMGPMYPLVMSHTSKVLPKWLVTGSIGWIAGFGQAGSAVIPFITGVVASKYSINALQPLLIVMMGTLIVIWAFVPRNQRRLE</sequence>
<dbReference type="InterPro" id="IPR036259">
    <property type="entry name" value="MFS_trans_sf"/>
</dbReference>
<feature type="transmembrane region" description="Helical" evidence="8">
    <location>
        <begin position="194"/>
        <end position="210"/>
    </location>
</feature>
<dbReference type="InterPro" id="IPR011701">
    <property type="entry name" value="MFS"/>
</dbReference>
<feature type="transmembrane region" description="Helical" evidence="8">
    <location>
        <begin position="315"/>
        <end position="337"/>
    </location>
</feature>
<feature type="transmembrane region" description="Helical" evidence="8">
    <location>
        <begin position="404"/>
        <end position="422"/>
    </location>
</feature>